<protein>
    <submittedName>
        <fullName evidence="1">Putative membrane protein</fullName>
    </submittedName>
</protein>
<comment type="caution">
    <text evidence="1">The sequence shown here is derived from an EMBL/GenBank/DDBJ whole genome shotgun (WGS) entry which is preliminary data.</text>
</comment>
<evidence type="ECO:0000313" key="2">
    <source>
        <dbReference type="Proteomes" id="UP000518892"/>
    </source>
</evidence>
<dbReference type="Proteomes" id="UP000518892">
    <property type="component" value="Unassembled WGS sequence"/>
</dbReference>
<proteinExistence type="predicted"/>
<dbReference type="AlphaFoldDB" id="A0A7W5HKK8"/>
<dbReference type="EMBL" id="JACHXR010000003">
    <property type="protein sequence ID" value="MBB3230591.1"/>
    <property type="molecule type" value="Genomic_DNA"/>
</dbReference>
<gene>
    <name evidence="1" type="ORF">FHR97_001440</name>
</gene>
<keyword evidence="2" id="KW-1185">Reference proteome</keyword>
<reference evidence="1 2" key="1">
    <citation type="submission" date="2020-08" db="EMBL/GenBank/DDBJ databases">
        <title>Genomic Encyclopedia of Type Strains, Phase III (KMG-III): the genomes of soil and plant-associated and newly described type strains.</title>
        <authorList>
            <person name="Whitman W."/>
        </authorList>
    </citation>
    <scope>NUCLEOTIDE SEQUENCE [LARGE SCALE GENOMIC DNA]</scope>
    <source>
        <strain evidence="1 2">CECT 7744</strain>
    </source>
</reference>
<organism evidence="1 2">
    <name type="scientific">Halomonas stenophila</name>
    <dbReference type="NCBI Taxonomy" id="795312"/>
    <lineage>
        <taxon>Bacteria</taxon>
        <taxon>Pseudomonadati</taxon>
        <taxon>Pseudomonadota</taxon>
        <taxon>Gammaproteobacteria</taxon>
        <taxon>Oceanospirillales</taxon>
        <taxon>Halomonadaceae</taxon>
        <taxon>Halomonas</taxon>
    </lineage>
</organism>
<accession>A0A7W5HKK8</accession>
<evidence type="ECO:0000313" key="1">
    <source>
        <dbReference type="EMBL" id="MBB3230591.1"/>
    </source>
</evidence>
<name>A0A7W5HKK8_9GAMM</name>
<sequence>MKRKPDLVTTLVLIFGIGVVATGYAQALAGN</sequence>